<comment type="caution">
    <text evidence="3">The sequence shown here is derived from an EMBL/GenBank/DDBJ whole genome shotgun (WGS) entry which is preliminary data.</text>
</comment>
<keyword evidence="4" id="KW-1185">Reference proteome</keyword>
<dbReference type="InterPro" id="IPR011006">
    <property type="entry name" value="CheY-like_superfamily"/>
</dbReference>
<protein>
    <submittedName>
        <fullName evidence="3">DNA-binding response OmpR family regulator</fullName>
    </submittedName>
</protein>
<dbReference type="PROSITE" id="PS50110">
    <property type="entry name" value="RESPONSE_REGULATORY"/>
    <property type="match status" value="1"/>
</dbReference>
<gene>
    <name evidence="3" type="ORF">BKA03_001343</name>
</gene>
<dbReference type="SUPFAM" id="SSF52172">
    <property type="entry name" value="CheY-like"/>
    <property type="match status" value="1"/>
</dbReference>
<evidence type="ECO:0000259" key="2">
    <source>
        <dbReference type="PROSITE" id="PS50110"/>
    </source>
</evidence>
<keyword evidence="3" id="KW-0238">DNA-binding</keyword>
<accession>A0A7Y9Z9F5</accession>
<feature type="modified residue" description="4-aspartylphosphate" evidence="1">
    <location>
        <position position="79"/>
    </location>
</feature>
<proteinExistence type="predicted"/>
<dbReference type="InterPro" id="IPR001789">
    <property type="entry name" value="Sig_transdc_resp-reg_receiver"/>
</dbReference>
<evidence type="ECO:0000313" key="4">
    <source>
        <dbReference type="Proteomes" id="UP000547973"/>
    </source>
</evidence>
<name>A0A7Y9Z9F5_9MICO</name>
<dbReference type="GO" id="GO:0000160">
    <property type="term" value="P:phosphorelay signal transduction system"/>
    <property type="evidence" value="ECO:0007669"/>
    <property type="project" value="InterPro"/>
</dbReference>
<dbReference type="GO" id="GO:0003677">
    <property type="term" value="F:DNA binding"/>
    <property type="evidence" value="ECO:0007669"/>
    <property type="project" value="UniProtKB-KW"/>
</dbReference>
<evidence type="ECO:0000256" key="1">
    <source>
        <dbReference type="PROSITE-ProRule" id="PRU00169"/>
    </source>
</evidence>
<evidence type="ECO:0000313" key="3">
    <source>
        <dbReference type="EMBL" id="NYI41224.1"/>
    </source>
</evidence>
<sequence>MNDIVSQHIESTASEHSDKVAVHPIRILLYSDDVNTREKVRMAVGPRSAGRPIEWVETATHEGTVMQADTEDFDLMVLDGEAAKSGGMGLARQFKHELFACPPIVVLVGRMGDAWLATWSEAEAAVAHPLDPFEVKAAVDAFFTPAPAQA</sequence>
<feature type="domain" description="Response regulatory" evidence="2">
    <location>
        <begin position="26"/>
        <end position="143"/>
    </location>
</feature>
<dbReference type="AlphaFoldDB" id="A0A7Y9Z9F5"/>
<dbReference type="Gene3D" id="3.40.50.2300">
    <property type="match status" value="1"/>
</dbReference>
<keyword evidence="1" id="KW-0597">Phosphoprotein</keyword>
<reference evidence="3 4" key="1">
    <citation type="submission" date="2020-07" db="EMBL/GenBank/DDBJ databases">
        <title>Sequencing the genomes of 1000 actinobacteria strains.</title>
        <authorList>
            <person name="Klenk H.-P."/>
        </authorList>
    </citation>
    <scope>NUCLEOTIDE SEQUENCE [LARGE SCALE GENOMIC DNA]</scope>
    <source>
        <strain evidence="3 4">DSM 19970</strain>
    </source>
</reference>
<dbReference type="RefSeq" id="WP_218855992.1">
    <property type="nucleotide sequence ID" value="NZ_BBRC01000005.1"/>
</dbReference>
<organism evidence="3 4">
    <name type="scientific">Demequina lutea</name>
    <dbReference type="NCBI Taxonomy" id="431489"/>
    <lineage>
        <taxon>Bacteria</taxon>
        <taxon>Bacillati</taxon>
        <taxon>Actinomycetota</taxon>
        <taxon>Actinomycetes</taxon>
        <taxon>Micrococcales</taxon>
        <taxon>Demequinaceae</taxon>
        <taxon>Demequina</taxon>
    </lineage>
</organism>
<dbReference type="EMBL" id="JACBZO010000001">
    <property type="protein sequence ID" value="NYI41224.1"/>
    <property type="molecule type" value="Genomic_DNA"/>
</dbReference>
<dbReference type="Proteomes" id="UP000547973">
    <property type="component" value="Unassembled WGS sequence"/>
</dbReference>